<organism evidence="4 5">
    <name type="scientific">Shouchella xiaoxiensis</name>
    <dbReference type="NCBI Taxonomy" id="766895"/>
    <lineage>
        <taxon>Bacteria</taxon>
        <taxon>Bacillati</taxon>
        <taxon>Bacillota</taxon>
        <taxon>Bacilli</taxon>
        <taxon>Bacillales</taxon>
        <taxon>Bacillaceae</taxon>
        <taxon>Shouchella</taxon>
    </lineage>
</organism>
<dbReference type="InterPro" id="IPR004185">
    <property type="entry name" value="Glyco_hydro_13_lg-like_dom"/>
</dbReference>
<evidence type="ECO:0000313" key="4">
    <source>
        <dbReference type="EMBL" id="MBM7840120.1"/>
    </source>
</evidence>
<comment type="caution">
    <text evidence="4">The sequence shown here is derived from an EMBL/GenBank/DDBJ whole genome shotgun (WGS) entry which is preliminary data.</text>
</comment>
<dbReference type="PANTHER" id="PTHR10357:SF210">
    <property type="entry name" value="MALTODEXTRIN GLUCOSIDASE"/>
    <property type="match status" value="1"/>
</dbReference>
<evidence type="ECO:0000256" key="2">
    <source>
        <dbReference type="ARBA" id="ARBA00023295"/>
    </source>
</evidence>
<dbReference type="Gene3D" id="3.20.20.80">
    <property type="entry name" value="Glycosidases"/>
    <property type="match status" value="1"/>
</dbReference>
<feature type="domain" description="Glycosyl hydrolase family 13 catalytic" evidence="3">
    <location>
        <begin position="138"/>
        <end position="496"/>
    </location>
</feature>
<dbReference type="Gene3D" id="2.60.40.10">
    <property type="entry name" value="Immunoglobulins"/>
    <property type="match status" value="1"/>
</dbReference>
<dbReference type="EC" id="3.2.1.54" evidence="4"/>
<sequence>MNKAAIIHTQENRHLYLVNSNRATVRIQTAVGDVTSIQLIHGDPYDWREGKWLSHESAMTLIGTDGTHDYWSTTIHLPHSRLRYAFKLSSNEHTLVFTERGFFNEQPAHISPYFCLPYAHDSEVFSPPDWVEQTVWYQIFPERFANGDESLNPAQTLPWESAEPKPDSFFGGDLEGIIQNLDYLETLGISGIYLTPIFKAFSNHKYDTIDYFELDPQFGDKQTLKKFVTACHERGIRVMLDAVFNHSGYYFAPFQDVLHNGASSKYADWFHPHEFPLNSSLAKPNYETFAFVGSMPKLNTTHPEVKNYLLKAARYWIEEFDIDGWRLDVANEVDHAFWREFRQAVKTVKQDVYILGEIWHQAGAWLQGDQFDAVMNYPLTDAIQDYVLKNKPVQEVQKSLSRHLFSYPHPVNKVQFNMLGSHDTARVLTVSDQNKNLVKLQYFLLFSFPGSPCIYYGDEIGMSGDNDPGCRACMIWDPERQDSDMYSFLQQLIGWKNQYKAFGNYDALTFYDSRHKDVLMYALSSSDETFVVLVNRSQQSAAVQLPHSFHSKPYKDLLVGQSQSQQTSSSELSVEPEAFKLLKF</sequence>
<dbReference type="SUPFAM" id="SSF51445">
    <property type="entry name" value="(Trans)glycosidases"/>
    <property type="match status" value="1"/>
</dbReference>
<dbReference type="CDD" id="cd11338">
    <property type="entry name" value="AmyAc_CMD"/>
    <property type="match status" value="1"/>
</dbReference>
<reference evidence="4" key="1">
    <citation type="submission" date="2021-01" db="EMBL/GenBank/DDBJ databases">
        <title>Genomic Encyclopedia of Type Strains, Phase IV (KMG-IV): sequencing the most valuable type-strain genomes for metagenomic binning, comparative biology and taxonomic classification.</title>
        <authorList>
            <person name="Goeker M."/>
        </authorList>
    </citation>
    <scope>NUCLEOTIDE SEQUENCE</scope>
    <source>
        <strain evidence="4">DSM 21943</strain>
    </source>
</reference>
<dbReference type="InterPro" id="IPR017853">
    <property type="entry name" value="GH"/>
</dbReference>
<dbReference type="SMART" id="SM00642">
    <property type="entry name" value="Aamy"/>
    <property type="match status" value="1"/>
</dbReference>
<dbReference type="Pfam" id="PF00128">
    <property type="entry name" value="Alpha-amylase"/>
    <property type="match status" value="1"/>
</dbReference>
<dbReference type="PANTHER" id="PTHR10357">
    <property type="entry name" value="ALPHA-AMYLASE FAMILY MEMBER"/>
    <property type="match status" value="1"/>
</dbReference>
<dbReference type="Gene3D" id="2.60.40.1180">
    <property type="entry name" value="Golgi alpha-mannosidase II"/>
    <property type="match status" value="1"/>
</dbReference>
<dbReference type="Pfam" id="PF02903">
    <property type="entry name" value="Alpha-amylase_N"/>
    <property type="match status" value="1"/>
</dbReference>
<proteinExistence type="predicted"/>
<dbReference type="CDD" id="cd02857">
    <property type="entry name" value="E_set_CDase_PDE_N"/>
    <property type="match status" value="1"/>
</dbReference>
<dbReference type="GO" id="GO:0047798">
    <property type="term" value="F:cyclomaltodextrinase activity"/>
    <property type="evidence" value="ECO:0007669"/>
    <property type="project" value="UniProtKB-EC"/>
</dbReference>
<name>A0ABS2SZA7_9BACI</name>
<keyword evidence="1 4" id="KW-0378">Hydrolase</keyword>
<dbReference type="SUPFAM" id="SSF51011">
    <property type="entry name" value="Glycosyl hydrolase domain"/>
    <property type="match status" value="1"/>
</dbReference>
<dbReference type="InterPro" id="IPR013780">
    <property type="entry name" value="Glyco_hydro_b"/>
</dbReference>
<keyword evidence="2 4" id="KW-0326">Glycosidase</keyword>
<protein>
    <submittedName>
        <fullName evidence="4">Cyclomaltodextrinase</fullName>
        <ecNumber evidence="4">3.2.1.54</ecNumber>
    </submittedName>
</protein>
<evidence type="ECO:0000259" key="3">
    <source>
        <dbReference type="SMART" id="SM00642"/>
    </source>
</evidence>
<dbReference type="InterPro" id="IPR006047">
    <property type="entry name" value="GH13_cat_dom"/>
</dbReference>
<evidence type="ECO:0000313" key="5">
    <source>
        <dbReference type="Proteomes" id="UP001179280"/>
    </source>
</evidence>
<dbReference type="Gene3D" id="3.90.400.10">
    <property type="entry name" value="Oligo-1,6-glucosidase, Domain 2"/>
    <property type="match status" value="1"/>
</dbReference>
<evidence type="ECO:0000256" key="1">
    <source>
        <dbReference type="ARBA" id="ARBA00022801"/>
    </source>
</evidence>
<keyword evidence="5" id="KW-1185">Reference proteome</keyword>
<dbReference type="EMBL" id="JAFBCV010000011">
    <property type="protein sequence ID" value="MBM7840120.1"/>
    <property type="molecule type" value="Genomic_DNA"/>
</dbReference>
<gene>
    <name evidence="4" type="ORF">JOC54_003400</name>
</gene>
<dbReference type="InterPro" id="IPR045857">
    <property type="entry name" value="O16G_dom_2"/>
</dbReference>
<dbReference type="Proteomes" id="UP001179280">
    <property type="component" value="Unassembled WGS sequence"/>
</dbReference>
<dbReference type="RefSeq" id="WP_204467566.1">
    <property type="nucleotide sequence ID" value="NZ_JAFBCV010000011.1"/>
</dbReference>
<accession>A0ABS2SZA7</accession>
<dbReference type="InterPro" id="IPR013783">
    <property type="entry name" value="Ig-like_fold"/>
</dbReference>